<dbReference type="AlphaFoldDB" id="A0A7W9L4H8"/>
<reference evidence="2 3" key="1">
    <citation type="submission" date="2020-08" db="EMBL/GenBank/DDBJ databases">
        <title>Functional genomics of gut bacteria from endangered species of beetles.</title>
        <authorList>
            <person name="Carlos-Shanley C."/>
        </authorList>
    </citation>
    <scope>NUCLEOTIDE SEQUENCE [LARGE SCALE GENOMIC DNA]</scope>
    <source>
        <strain evidence="2 3">S00192</strain>
    </source>
</reference>
<dbReference type="RefSeq" id="WP_260394562.1">
    <property type="nucleotide sequence ID" value="NZ_JACHLJ010000001.1"/>
</dbReference>
<dbReference type="SUPFAM" id="SSF55729">
    <property type="entry name" value="Acyl-CoA N-acyltransferases (Nat)"/>
    <property type="match status" value="1"/>
</dbReference>
<dbReference type="EMBL" id="JACHLJ010000001">
    <property type="protein sequence ID" value="MBB5770323.1"/>
    <property type="molecule type" value="Genomic_DNA"/>
</dbReference>
<accession>A0A7W9L4H8</accession>
<evidence type="ECO:0000313" key="2">
    <source>
        <dbReference type="EMBL" id="MBB5770323.1"/>
    </source>
</evidence>
<evidence type="ECO:0000313" key="3">
    <source>
        <dbReference type="Proteomes" id="UP000556201"/>
    </source>
</evidence>
<comment type="caution">
    <text evidence="2">The sequence shown here is derived from an EMBL/GenBank/DDBJ whole genome shotgun (WGS) entry which is preliminary data.</text>
</comment>
<dbReference type="Gene3D" id="3.40.630.30">
    <property type="match status" value="1"/>
</dbReference>
<evidence type="ECO:0000259" key="1">
    <source>
        <dbReference type="Pfam" id="PF13480"/>
    </source>
</evidence>
<keyword evidence="2" id="KW-0808">Transferase</keyword>
<dbReference type="GO" id="GO:0016740">
    <property type="term" value="F:transferase activity"/>
    <property type="evidence" value="ECO:0007669"/>
    <property type="project" value="UniProtKB-KW"/>
</dbReference>
<organism evidence="2 3">
    <name type="scientific">Brevundimonas vesicularis</name>
    <name type="common">Pseudomonas vesicularis</name>
    <dbReference type="NCBI Taxonomy" id="41276"/>
    <lineage>
        <taxon>Bacteria</taxon>
        <taxon>Pseudomonadati</taxon>
        <taxon>Pseudomonadota</taxon>
        <taxon>Alphaproteobacteria</taxon>
        <taxon>Caulobacterales</taxon>
        <taxon>Caulobacteraceae</taxon>
        <taxon>Brevundimonas</taxon>
    </lineage>
</organism>
<proteinExistence type="predicted"/>
<gene>
    <name evidence="2" type="ORF">HNP47_000292</name>
</gene>
<dbReference type="Proteomes" id="UP000556201">
    <property type="component" value="Unassembled WGS sequence"/>
</dbReference>
<feature type="domain" description="BioF2-like acetyltransferase" evidence="1">
    <location>
        <begin position="155"/>
        <end position="298"/>
    </location>
</feature>
<name>A0A7W9L4H8_BREVE</name>
<dbReference type="InterPro" id="IPR016181">
    <property type="entry name" value="Acyl_CoA_acyltransferase"/>
</dbReference>
<dbReference type="Pfam" id="PF13480">
    <property type="entry name" value="Acetyltransf_6"/>
    <property type="match status" value="1"/>
</dbReference>
<dbReference type="InterPro" id="IPR038740">
    <property type="entry name" value="BioF2-like_GNAT_dom"/>
</dbReference>
<protein>
    <submittedName>
        <fullName evidence="2">CelD/BcsL family acetyltransferase involved in cellulose biosynthesis</fullName>
    </submittedName>
</protein>
<sequence>MRMGGMLQVEIRDAAAMDAAAVALWRGWTAGNPDLASPYFRWDYAEIASRVCPGAAIAVFRRDGEIVGFFPHQRRGGAVQPLGAPMNDYHGVIAPADETITLEEVARLLKAKRLNVPGWIGAGETGQARETVQVAMSKTGYDDWYAERRKTFAKYFKDKERARRSLEAELGPIRVERGLRDPALLDHLIALKAVQYRRSGLHDIFACGWTRDLLHALMSEPRAGFGASMAAMHAGDKLVAIEFSLHAGRHYHFWFPAYEPTLARCSPGILLSMDTMRLAAAEGFRVFDFGFEGETYKKYFVNARQTVREAVVMQPGVTQALGDITVAALNRAGGRGEAVRASLRRRWATIEACEATPVGRLRGAAVAARSAVQKAAAKKKTPARVAHV</sequence>